<reference key="1">
    <citation type="submission" date="2010-11" db="EMBL/GenBank/DDBJ databases">
        <title>The complete genome of Paludibacter propionicigenes DSM 17365.</title>
        <authorList>
            <consortium name="US DOE Joint Genome Institute (JGI-PGF)"/>
            <person name="Lucas S."/>
            <person name="Copeland A."/>
            <person name="Lapidus A."/>
            <person name="Bruce D."/>
            <person name="Goodwin L."/>
            <person name="Pitluck S."/>
            <person name="Kyrpides N."/>
            <person name="Mavromatis K."/>
            <person name="Ivanova N."/>
            <person name="Munk A.C."/>
            <person name="Brettin T."/>
            <person name="Detter J.C."/>
            <person name="Han C."/>
            <person name="Tapia R."/>
            <person name="Land M."/>
            <person name="Hauser L."/>
            <person name="Markowitz V."/>
            <person name="Cheng J.-F."/>
            <person name="Hugenholtz P."/>
            <person name="Woyke T."/>
            <person name="Wu D."/>
            <person name="Gronow S."/>
            <person name="Wellnitz S."/>
            <person name="Brambilla E."/>
            <person name="Klenk H.-P."/>
            <person name="Eisen J.A."/>
        </authorList>
    </citation>
    <scope>NUCLEOTIDE SEQUENCE</scope>
    <source>
        <strain>WB4</strain>
    </source>
</reference>
<dbReference type="KEGG" id="ppn:Palpr_0732"/>
<evidence type="ECO:0000256" key="1">
    <source>
        <dbReference type="SAM" id="SignalP"/>
    </source>
</evidence>
<dbReference type="EMBL" id="CP002345">
    <property type="protein sequence ID" value="ADQ78888.1"/>
    <property type="molecule type" value="Genomic_DNA"/>
</dbReference>
<gene>
    <name evidence="2" type="ordered locus">Palpr_0732</name>
</gene>
<evidence type="ECO:0008006" key="4">
    <source>
        <dbReference type="Google" id="ProtNLM"/>
    </source>
</evidence>
<evidence type="ECO:0000313" key="2">
    <source>
        <dbReference type="EMBL" id="ADQ78888.1"/>
    </source>
</evidence>
<dbReference type="HOGENOM" id="CLU_165474_0_0_10"/>
<dbReference type="AlphaFoldDB" id="E4T2E4"/>
<feature type="signal peptide" evidence="1">
    <location>
        <begin position="1"/>
        <end position="20"/>
    </location>
</feature>
<accession>E4T2E4</accession>
<evidence type="ECO:0000313" key="3">
    <source>
        <dbReference type="Proteomes" id="UP000008718"/>
    </source>
</evidence>
<reference evidence="2 3" key="2">
    <citation type="journal article" date="2011" name="Stand. Genomic Sci.">
        <title>Complete genome sequence of Paludibacter propionicigenes type strain (WB4).</title>
        <authorList>
            <person name="Gronow S."/>
            <person name="Munk C."/>
            <person name="Lapidus A."/>
            <person name="Nolan M."/>
            <person name="Lucas S."/>
            <person name="Hammon N."/>
            <person name="Deshpande S."/>
            <person name="Cheng J.F."/>
            <person name="Tapia R."/>
            <person name="Han C."/>
            <person name="Goodwin L."/>
            <person name="Pitluck S."/>
            <person name="Liolios K."/>
            <person name="Ivanova N."/>
            <person name="Mavromatis K."/>
            <person name="Mikhailova N."/>
            <person name="Pati A."/>
            <person name="Chen A."/>
            <person name="Palaniappan K."/>
            <person name="Land M."/>
            <person name="Hauser L."/>
            <person name="Chang Y.J."/>
            <person name="Jeffries C.D."/>
            <person name="Brambilla E."/>
            <person name="Rohde M."/>
            <person name="Goker M."/>
            <person name="Detter J.C."/>
            <person name="Woyke T."/>
            <person name="Bristow J."/>
            <person name="Eisen J.A."/>
            <person name="Markowitz V."/>
            <person name="Hugenholtz P."/>
            <person name="Kyrpides N.C."/>
            <person name="Klenk H.P."/>
        </authorList>
    </citation>
    <scope>NUCLEOTIDE SEQUENCE [LARGE SCALE GENOMIC DNA]</scope>
    <source>
        <strain evidence="3">DSM 17365 / JCM 13257 / WB4</strain>
    </source>
</reference>
<sequence>MKKILMLVLVLVATSASTFALNPKDYSVFYSLNNKSTFSGIVKYLEADKEQADFLKQIFDETTKELDNATKSNNEKLAESVMKYNLYNAKCILSQDQYERYLKMLNTFSYNEKSVLVAQK</sequence>
<name>E4T2E4_PALPW</name>
<dbReference type="STRING" id="694427.Palpr_0732"/>
<dbReference type="Proteomes" id="UP000008718">
    <property type="component" value="Chromosome"/>
</dbReference>
<proteinExistence type="predicted"/>
<dbReference type="OrthoDB" id="997385at2"/>
<feature type="chain" id="PRO_5003189365" description="DUF3347 domain-containing protein" evidence="1">
    <location>
        <begin position="21"/>
        <end position="120"/>
    </location>
</feature>
<keyword evidence="3" id="KW-1185">Reference proteome</keyword>
<dbReference type="RefSeq" id="WP_013444257.1">
    <property type="nucleotide sequence ID" value="NC_014734.1"/>
</dbReference>
<protein>
    <recommendedName>
        <fullName evidence="4">DUF3347 domain-containing protein</fullName>
    </recommendedName>
</protein>
<keyword evidence="1" id="KW-0732">Signal</keyword>
<organism evidence="2 3">
    <name type="scientific">Paludibacter propionicigenes (strain DSM 17365 / JCM 13257 / WB4)</name>
    <dbReference type="NCBI Taxonomy" id="694427"/>
    <lineage>
        <taxon>Bacteria</taxon>
        <taxon>Pseudomonadati</taxon>
        <taxon>Bacteroidota</taxon>
        <taxon>Bacteroidia</taxon>
        <taxon>Bacteroidales</taxon>
        <taxon>Paludibacteraceae</taxon>
        <taxon>Paludibacter</taxon>
    </lineage>
</organism>